<evidence type="ECO:0000313" key="3">
    <source>
        <dbReference type="EMBL" id="WDV06417.1"/>
    </source>
</evidence>
<reference evidence="3" key="1">
    <citation type="submission" date="2022-11" db="EMBL/GenBank/DDBJ databases">
        <title>Lysinibacillus irui.</title>
        <authorList>
            <person name="Akintayo S.O."/>
        </authorList>
    </citation>
    <scope>NUCLEOTIDE SEQUENCE</scope>
    <source>
        <strain evidence="3">IRB4-01</strain>
    </source>
</reference>
<dbReference type="EMBL" id="JAXUIA010000014">
    <property type="protein sequence ID" value="MEA0978205.1"/>
    <property type="molecule type" value="Genomic_DNA"/>
</dbReference>
<organism evidence="3 4">
    <name type="scientific">Lysinibacillus irui</name>
    <dbReference type="NCBI Taxonomy" id="2998077"/>
    <lineage>
        <taxon>Bacteria</taxon>
        <taxon>Bacillati</taxon>
        <taxon>Bacillota</taxon>
        <taxon>Bacilli</taxon>
        <taxon>Bacillales</taxon>
        <taxon>Bacillaceae</taxon>
        <taxon>Lysinibacillus</taxon>
    </lineage>
</organism>
<feature type="transmembrane region" description="Helical" evidence="1">
    <location>
        <begin position="35"/>
        <end position="59"/>
    </location>
</feature>
<evidence type="ECO:0000313" key="4">
    <source>
        <dbReference type="Proteomes" id="UP001219585"/>
    </source>
</evidence>
<evidence type="ECO:0000313" key="2">
    <source>
        <dbReference type="EMBL" id="MEA0978205.1"/>
    </source>
</evidence>
<evidence type="ECO:0000256" key="1">
    <source>
        <dbReference type="SAM" id="Phobius"/>
    </source>
</evidence>
<keyword evidence="1" id="KW-1133">Transmembrane helix</keyword>
<accession>A0AAJ5UUM5</accession>
<dbReference type="EMBL" id="CP113527">
    <property type="protein sequence ID" value="WDV06417.1"/>
    <property type="molecule type" value="Genomic_DNA"/>
</dbReference>
<keyword evidence="5" id="KW-1185">Reference proteome</keyword>
<name>A0AAJ5UUM5_9BACI</name>
<dbReference type="RefSeq" id="WP_274794602.1">
    <property type="nucleotide sequence ID" value="NZ_CP113527.1"/>
</dbReference>
<protein>
    <submittedName>
        <fullName evidence="3">Uncharacterized protein</fullName>
    </submittedName>
</protein>
<dbReference type="Proteomes" id="UP001219585">
    <property type="component" value="Chromosome"/>
</dbReference>
<reference evidence="2 5" key="2">
    <citation type="submission" date="2023-12" db="EMBL/GenBank/DDBJ databases">
        <title>Genome comparison identifies genes involved in endophytic behavior of Lysinibacillus irui and provides insights into its role as a plant-growth promoting bacterium.</title>
        <authorList>
            <person name="Hilario S."/>
            <person name="Matos I."/>
            <person name="Goncalves M.F.M."/>
            <person name="Pardo C.A."/>
            <person name="Santos M.J."/>
        </authorList>
    </citation>
    <scope>NUCLEOTIDE SEQUENCE [LARGE SCALE GENOMIC DNA]</scope>
    <source>
        <strain evidence="2 5">B3</strain>
    </source>
</reference>
<evidence type="ECO:0000313" key="5">
    <source>
        <dbReference type="Proteomes" id="UP001289615"/>
    </source>
</evidence>
<dbReference type="AlphaFoldDB" id="A0AAJ5UUM5"/>
<dbReference type="Proteomes" id="UP001289615">
    <property type="component" value="Unassembled WGS sequence"/>
</dbReference>
<sequence>MRRIIFSTISILCLLITIFMFGYDSKKWYGSFLKLLYDVNMFMPFILAGIGMISAIFGIKGDYRMVLVVLHSFILLLFLGIYIKAF</sequence>
<proteinExistence type="predicted"/>
<feature type="transmembrane region" description="Helical" evidence="1">
    <location>
        <begin position="6"/>
        <end position="23"/>
    </location>
</feature>
<keyword evidence="1" id="KW-0472">Membrane</keyword>
<dbReference type="KEGG" id="liu:OU989_19575"/>
<keyword evidence="1" id="KW-0812">Transmembrane</keyword>
<gene>
    <name evidence="3" type="ORF">OU989_19575</name>
    <name evidence="2" type="ORF">U6C28_18025</name>
</gene>
<feature type="transmembrane region" description="Helical" evidence="1">
    <location>
        <begin position="65"/>
        <end position="83"/>
    </location>
</feature>